<organism evidence="2 3">
    <name type="scientific">Halanaerobium saccharolyticum</name>
    <dbReference type="NCBI Taxonomy" id="43595"/>
    <lineage>
        <taxon>Bacteria</taxon>
        <taxon>Bacillati</taxon>
        <taxon>Bacillota</taxon>
        <taxon>Clostridia</taxon>
        <taxon>Halanaerobiales</taxon>
        <taxon>Halanaerobiaceae</taxon>
        <taxon>Halanaerobium</taxon>
    </lineage>
</organism>
<protein>
    <submittedName>
        <fullName evidence="2">Uncharacterized protein</fullName>
    </submittedName>
</protein>
<keyword evidence="1" id="KW-0812">Transmembrane</keyword>
<evidence type="ECO:0000313" key="2">
    <source>
        <dbReference type="EMBL" id="PTV98369.1"/>
    </source>
</evidence>
<dbReference type="Proteomes" id="UP000244089">
    <property type="component" value="Unassembled WGS sequence"/>
</dbReference>
<keyword evidence="1" id="KW-1133">Transmembrane helix</keyword>
<evidence type="ECO:0000313" key="3">
    <source>
        <dbReference type="Proteomes" id="UP000244089"/>
    </source>
</evidence>
<gene>
    <name evidence="2" type="ORF">C8C76_11726</name>
</gene>
<evidence type="ECO:0000256" key="1">
    <source>
        <dbReference type="SAM" id="Phobius"/>
    </source>
</evidence>
<name>A0A2T5RIY3_9FIRM</name>
<feature type="transmembrane region" description="Helical" evidence="1">
    <location>
        <begin position="33"/>
        <end position="50"/>
    </location>
</feature>
<feature type="transmembrane region" description="Helical" evidence="1">
    <location>
        <begin position="7"/>
        <end position="27"/>
    </location>
</feature>
<sequence length="58" mass="6762">MLKKNSIISFMLGVLSYFVISTVLEKFGVERDFIIEFIIISIILLSYLVIKYKKSNDK</sequence>
<accession>A0A2T5RIY3</accession>
<comment type="caution">
    <text evidence="2">The sequence shown here is derived from an EMBL/GenBank/DDBJ whole genome shotgun (WGS) entry which is preliminary data.</text>
</comment>
<reference evidence="2 3" key="1">
    <citation type="submission" date="2018-04" db="EMBL/GenBank/DDBJ databases">
        <title>Subsurface microbial communities from deep shales in Ohio and West Virginia, USA.</title>
        <authorList>
            <person name="Wrighton K."/>
        </authorList>
    </citation>
    <scope>NUCLEOTIDE SEQUENCE [LARGE SCALE GENOMIC DNA]</scope>
    <source>
        <strain evidence="2 3">WC1</strain>
    </source>
</reference>
<proteinExistence type="predicted"/>
<keyword evidence="1" id="KW-0472">Membrane</keyword>
<dbReference type="EMBL" id="QAXS01000017">
    <property type="protein sequence ID" value="PTV98369.1"/>
    <property type="molecule type" value="Genomic_DNA"/>
</dbReference>
<dbReference type="AlphaFoldDB" id="A0A2T5RIY3"/>